<dbReference type="OrthoDB" id="9784101at2"/>
<dbReference type="AlphaFoldDB" id="A0A494T9U2"/>
<dbReference type="Proteomes" id="UP000276254">
    <property type="component" value="Chromosome"/>
</dbReference>
<dbReference type="KEGG" id="spha:D3Y57_09585"/>
<organism evidence="2 3">
    <name type="scientific">Sphingomonas paeninsulae</name>
    <dbReference type="NCBI Taxonomy" id="2319844"/>
    <lineage>
        <taxon>Bacteria</taxon>
        <taxon>Pseudomonadati</taxon>
        <taxon>Pseudomonadota</taxon>
        <taxon>Alphaproteobacteria</taxon>
        <taxon>Sphingomonadales</taxon>
        <taxon>Sphingomonadaceae</taxon>
        <taxon>Sphingomonas</taxon>
    </lineage>
</organism>
<dbReference type="GO" id="GO:0008757">
    <property type="term" value="F:S-adenosylmethionine-dependent methyltransferase activity"/>
    <property type="evidence" value="ECO:0007669"/>
    <property type="project" value="InterPro"/>
</dbReference>
<gene>
    <name evidence="2" type="ORF">D3Y57_09585</name>
</gene>
<dbReference type="InterPro" id="IPR013216">
    <property type="entry name" value="Methyltransf_11"/>
</dbReference>
<dbReference type="PROSITE" id="PS51257">
    <property type="entry name" value="PROKAR_LIPOPROTEIN"/>
    <property type="match status" value="1"/>
</dbReference>
<keyword evidence="2" id="KW-0489">Methyltransferase</keyword>
<dbReference type="SUPFAM" id="SSF53335">
    <property type="entry name" value="S-adenosyl-L-methionine-dependent methyltransferases"/>
    <property type="match status" value="1"/>
</dbReference>
<dbReference type="PANTHER" id="PTHR43861">
    <property type="entry name" value="TRANS-ACONITATE 2-METHYLTRANSFERASE-RELATED"/>
    <property type="match status" value="1"/>
</dbReference>
<dbReference type="GO" id="GO:0032259">
    <property type="term" value="P:methylation"/>
    <property type="evidence" value="ECO:0007669"/>
    <property type="project" value="UniProtKB-KW"/>
</dbReference>
<sequence length="231" mass="25272">MKNVGLFSMFLFTACHAQPQNPRSTDFPSAERPVASIVSPRWSDEDTRDRAGEATEVMNRAGVKPGMTVADIGAGEGYYTVRLAARVGAKGRVLAQDIVPEVRDALAERVTRERLDTVSVKLGEPDNPELPENSFDRIFLVHMYHEIASPYAFLWNLRPAVKSGGRVIVVDADRPTNQHGTPPKLLDCEFAAVGYARVDMQVMPSAGGYLAAYEPRGLRPEADAIKACGTR</sequence>
<reference evidence="2 3" key="1">
    <citation type="submission" date="2018-09" db="EMBL/GenBank/DDBJ databases">
        <title>Sphingomonas peninsula sp. nov., isolated from fildes peninsula, Antarctic soil.</title>
        <authorList>
            <person name="Yingchao G."/>
        </authorList>
    </citation>
    <scope>NUCLEOTIDE SEQUENCE [LARGE SCALE GENOMIC DNA]</scope>
    <source>
        <strain evidence="2 3">YZ-8</strain>
    </source>
</reference>
<feature type="domain" description="Methyltransferase type 11" evidence="1">
    <location>
        <begin position="71"/>
        <end position="169"/>
    </location>
</feature>
<dbReference type="CDD" id="cd02440">
    <property type="entry name" value="AdoMet_MTases"/>
    <property type="match status" value="1"/>
</dbReference>
<keyword evidence="2" id="KW-0808">Transferase</keyword>
<proteinExistence type="predicted"/>
<dbReference type="Gene3D" id="3.40.50.150">
    <property type="entry name" value="Vaccinia Virus protein VP39"/>
    <property type="match status" value="1"/>
</dbReference>
<evidence type="ECO:0000313" key="3">
    <source>
        <dbReference type="Proteomes" id="UP000276254"/>
    </source>
</evidence>
<dbReference type="Pfam" id="PF08241">
    <property type="entry name" value="Methyltransf_11"/>
    <property type="match status" value="1"/>
</dbReference>
<keyword evidence="3" id="KW-1185">Reference proteome</keyword>
<protein>
    <submittedName>
        <fullName evidence="2">Methyltransferase domain-containing protein</fullName>
    </submittedName>
</protein>
<accession>A0A494T9U2</accession>
<evidence type="ECO:0000313" key="2">
    <source>
        <dbReference type="EMBL" id="AYJ86169.1"/>
    </source>
</evidence>
<dbReference type="InterPro" id="IPR029063">
    <property type="entry name" value="SAM-dependent_MTases_sf"/>
</dbReference>
<evidence type="ECO:0000259" key="1">
    <source>
        <dbReference type="Pfam" id="PF08241"/>
    </source>
</evidence>
<name>A0A494T9U2_SPHPE</name>
<dbReference type="EMBL" id="CP032829">
    <property type="protein sequence ID" value="AYJ86169.1"/>
    <property type="molecule type" value="Genomic_DNA"/>
</dbReference>